<evidence type="ECO:0000256" key="2">
    <source>
        <dbReference type="ARBA" id="ARBA00022603"/>
    </source>
</evidence>
<feature type="region of interest" description="Disordered" evidence="6">
    <location>
        <begin position="1259"/>
        <end position="1299"/>
    </location>
</feature>
<reference evidence="9 10" key="1">
    <citation type="submission" date="2019-10" db="EMBL/GenBank/DDBJ databases">
        <title>A soil myxobacterium in the family Polyangiaceae.</title>
        <authorList>
            <person name="Li Y."/>
            <person name="Wang J."/>
        </authorList>
    </citation>
    <scope>NUCLEOTIDE SEQUENCE [LARGE SCALE GENOMIC DNA]</scope>
    <source>
        <strain evidence="9 10">DSM 14734</strain>
    </source>
</reference>
<dbReference type="Gene3D" id="3.40.50.150">
    <property type="entry name" value="Vaccinia Virus protein VP39"/>
    <property type="match status" value="2"/>
</dbReference>
<dbReference type="InterPro" id="IPR050953">
    <property type="entry name" value="N4_N6_ade-DNA_methylase"/>
</dbReference>
<evidence type="ECO:0000313" key="10">
    <source>
        <dbReference type="Proteomes" id="UP000440224"/>
    </source>
</evidence>
<gene>
    <name evidence="9" type="ORF">GF068_31450</name>
</gene>
<organism evidence="9 10">
    <name type="scientific">Polyangium spumosum</name>
    <dbReference type="NCBI Taxonomy" id="889282"/>
    <lineage>
        <taxon>Bacteria</taxon>
        <taxon>Pseudomonadati</taxon>
        <taxon>Myxococcota</taxon>
        <taxon>Polyangia</taxon>
        <taxon>Polyangiales</taxon>
        <taxon>Polyangiaceae</taxon>
        <taxon>Polyangium</taxon>
    </lineage>
</organism>
<comment type="catalytic activity">
    <reaction evidence="5">
        <text>a 2'-deoxyadenosine in DNA + S-adenosyl-L-methionine = an N(6)-methyl-2'-deoxyadenosine in DNA + S-adenosyl-L-homocysteine + H(+)</text>
        <dbReference type="Rhea" id="RHEA:15197"/>
        <dbReference type="Rhea" id="RHEA-COMP:12418"/>
        <dbReference type="Rhea" id="RHEA-COMP:12419"/>
        <dbReference type="ChEBI" id="CHEBI:15378"/>
        <dbReference type="ChEBI" id="CHEBI:57856"/>
        <dbReference type="ChEBI" id="CHEBI:59789"/>
        <dbReference type="ChEBI" id="CHEBI:90615"/>
        <dbReference type="ChEBI" id="CHEBI:90616"/>
        <dbReference type="EC" id="2.1.1.72"/>
    </reaction>
</comment>
<dbReference type="InterPro" id="IPR011639">
    <property type="entry name" value="MethylTrfase_TaqI-like_dom"/>
</dbReference>
<name>A0A6N7PZU1_9BACT</name>
<dbReference type="InterPro" id="IPR046820">
    <property type="entry name" value="MmeI_TRD"/>
</dbReference>
<evidence type="ECO:0000313" key="9">
    <source>
        <dbReference type="EMBL" id="MRG96406.1"/>
    </source>
</evidence>
<feature type="compositionally biased region" description="Basic and acidic residues" evidence="6">
    <location>
        <begin position="1259"/>
        <end position="1269"/>
    </location>
</feature>
<dbReference type="PANTHER" id="PTHR33841:SF1">
    <property type="entry name" value="DNA METHYLTRANSFERASE A"/>
    <property type="match status" value="1"/>
</dbReference>
<keyword evidence="10" id="KW-1185">Reference proteome</keyword>
<dbReference type="GO" id="GO:0032259">
    <property type="term" value="P:methylation"/>
    <property type="evidence" value="ECO:0007669"/>
    <property type="project" value="UniProtKB-KW"/>
</dbReference>
<feature type="domain" description="MmeI-like target recognition" evidence="8">
    <location>
        <begin position="972"/>
        <end position="1147"/>
    </location>
</feature>
<sequence>MDTNERLHTEWLGMAQPEGLVVTTAALKAAEANITWPVIELQATLRELAGERKHIADLRGFLRDILDWGGEQLVSGAELPHSLRVHLDGGEWLVPTFALRSIDEPETFVLLVEETHRKELDAASDDKRWSATPHQRFERLLRETGVPMGLLSNGRDFRLVYAPKGESAGWVTFRLAEMLSVDGRPLLGAMHMLLNERRILSLEDKKRLGALLAASREYQNTVSNKLREQILAALRELLGGFERADRIAEGAILGDVRRDHRQEIYTGLVTVLMRMVFVLYAEERGLLPMESDLYASGYSLSRLHALLTEDRNRYGDTIDDRYGAWGRVITLFRLLHDGVRAADGLSLPPRKGSFFDPDAFPFLEGRPRGAVRQAGEILDLPRVSDGVVHRVLDRLLVLDGERLQYKGLDVEQIGSVYEGLMGFEIEVAEGDSLCLMPEHVVVDLESLVRLSGAERVKEIKARANLDLKDKAGAEVKNASSVEALAAALGKRVSPRQPGILAKGSLYLQPGEERRRTGSHYTPRSLTLPIVETTLRPVLERLGKEVRPEGILDLKICDPAMGSGAFLVEACRQLADKLVDAWRRTGTMPELPRDEDPVLHARRLIAQKCIYGVDKNPLAVDLARLSMWLVTFAKEHPFTFVDHSLRHGDSLVGLSKEQIASLSLDVSKGKQIETVRAVVSEKVKEAEALRARIHAMGDPPENDELRELWEAANEALGTVRMLGDLVVAAYFAEGSDKARKKAIEDVGVKVGVWLATGQFDAELRGMVAGLREGERAVPAFHWEIEFPEVFGRGNPGFDCFVGNPPFAGKNTIGASSGAMYIEWLVLSAAGSNGKSDLVGYFFRRAFELTRDRGTMGMIATNTLSQGDTRASSLTPILLNGGSIYAARRRVTWPHAAAVIVSIVHIIKRAVPVDCNLDGKVVGRISAFLFDGQNDTDPARLVINENKSFQGSNISGKGFTFDDQTDGASPVARMREVIAANPASQDRIFPYIGGEELNSSPAQSPHRWVIRFGRLGEEECRDKWPGLMAIVEALVKPVREAGPRNPQADYLRARWWHWHTERPSLYEAMESRKLVLANSQVSAHLAFAAQPTDRVFGHTLNIFVLPIERGFAILQSRVHECWARFFGSSMKDDLRYTPSDCFETFPFPPNYEQNPTLESIGREYYGFRAALMIENNEGLTKTYNRFHNPDERSPQIKKLRDLHAQMDRAVLDAYGWTDIQPVYDFRPQLDESIRFTWGEDTRDEVLARLLELNRVIAAKEAEEAKQAEAKKPTKKGGGGKKRGKKDEATLELPMGKGGEKA</sequence>
<protein>
    <recommendedName>
        <fullName evidence="1">site-specific DNA-methyltransferase (adenine-specific)</fullName>
        <ecNumber evidence="1">2.1.1.72</ecNumber>
    </recommendedName>
</protein>
<proteinExistence type="predicted"/>
<dbReference type="GO" id="GO:0006304">
    <property type="term" value="P:DNA modification"/>
    <property type="evidence" value="ECO:0007669"/>
    <property type="project" value="InterPro"/>
</dbReference>
<dbReference type="GO" id="GO:0009007">
    <property type="term" value="F:site-specific DNA-methyltransferase (adenine-specific) activity"/>
    <property type="evidence" value="ECO:0007669"/>
    <property type="project" value="UniProtKB-EC"/>
</dbReference>
<keyword evidence="4" id="KW-0949">S-adenosyl-L-methionine</keyword>
<dbReference type="Pfam" id="PF20466">
    <property type="entry name" value="MmeI_TRD"/>
    <property type="match status" value="1"/>
</dbReference>
<feature type="domain" description="Type II methyltransferase M.TaqI-like" evidence="7">
    <location>
        <begin position="607"/>
        <end position="864"/>
    </location>
</feature>
<dbReference type="PRINTS" id="PR00507">
    <property type="entry name" value="N12N6MTFRASE"/>
</dbReference>
<dbReference type="OrthoDB" id="9761012at2"/>
<feature type="compositionally biased region" description="Basic residues" evidence="6">
    <location>
        <begin position="1270"/>
        <end position="1281"/>
    </location>
</feature>
<evidence type="ECO:0000256" key="3">
    <source>
        <dbReference type="ARBA" id="ARBA00022679"/>
    </source>
</evidence>
<keyword evidence="3" id="KW-0808">Transferase</keyword>
<dbReference type="RefSeq" id="WP_153823211.1">
    <property type="nucleotide sequence ID" value="NZ_WJIE01000011.1"/>
</dbReference>
<dbReference type="EMBL" id="WJIE01000011">
    <property type="protein sequence ID" value="MRG96406.1"/>
    <property type="molecule type" value="Genomic_DNA"/>
</dbReference>
<evidence type="ECO:0000256" key="5">
    <source>
        <dbReference type="ARBA" id="ARBA00047942"/>
    </source>
</evidence>
<evidence type="ECO:0000256" key="6">
    <source>
        <dbReference type="SAM" id="MobiDB-lite"/>
    </source>
</evidence>
<dbReference type="PANTHER" id="PTHR33841">
    <property type="entry name" value="DNA METHYLTRANSFERASE YEEA-RELATED"/>
    <property type="match status" value="1"/>
</dbReference>
<evidence type="ECO:0000259" key="7">
    <source>
        <dbReference type="Pfam" id="PF07669"/>
    </source>
</evidence>
<dbReference type="Proteomes" id="UP000440224">
    <property type="component" value="Unassembled WGS sequence"/>
</dbReference>
<evidence type="ECO:0000256" key="4">
    <source>
        <dbReference type="ARBA" id="ARBA00022691"/>
    </source>
</evidence>
<evidence type="ECO:0000256" key="1">
    <source>
        <dbReference type="ARBA" id="ARBA00011900"/>
    </source>
</evidence>
<evidence type="ECO:0000259" key="8">
    <source>
        <dbReference type="Pfam" id="PF20466"/>
    </source>
</evidence>
<dbReference type="EC" id="2.1.1.72" evidence="1"/>
<accession>A0A6N7PZU1</accession>
<dbReference type="SUPFAM" id="SSF53335">
    <property type="entry name" value="S-adenosyl-L-methionine-dependent methyltransferases"/>
    <property type="match status" value="1"/>
</dbReference>
<dbReference type="InterPro" id="IPR029063">
    <property type="entry name" value="SAM-dependent_MTases_sf"/>
</dbReference>
<comment type="caution">
    <text evidence="9">The sequence shown here is derived from an EMBL/GenBank/DDBJ whole genome shotgun (WGS) entry which is preliminary data.</text>
</comment>
<dbReference type="Pfam" id="PF07669">
    <property type="entry name" value="Eco57I"/>
    <property type="match status" value="1"/>
</dbReference>
<keyword evidence="2 9" id="KW-0489">Methyltransferase</keyword>